<evidence type="ECO:0000256" key="6">
    <source>
        <dbReference type="ARBA" id="ARBA00023277"/>
    </source>
</evidence>
<organism evidence="10 11">
    <name type="scientific">Fragariocoptes setiger</name>
    <dbReference type="NCBI Taxonomy" id="1670756"/>
    <lineage>
        <taxon>Eukaryota</taxon>
        <taxon>Metazoa</taxon>
        <taxon>Ecdysozoa</taxon>
        <taxon>Arthropoda</taxon>
        <taxon>Chelicerata</taxon>
        <taxon>Arachnida</taxon>
        <taxon>Acari</taxon>
        <taxon>Acariformes</taxon>
        <taxon>Trombidiformes</taxon>
        <taxon>Prostigmata</taxon>
        <taxon>Eupodina</taxon>
        <taxon>Eriophyoidea</taxon>
        <taxon>Phytoptidae</taxon>
        <taxon>Fragariocoptes</taxon>
    </lineage>
</organism>
<proteinExistence type="inferred from homology"/>
<keyword evidence="4" id="KW-0378">Hydrolase</keyword>
<dbReference type="Pfam" id="PF02015">
    <property type="entry name" value="Glyco_hydro_45"/>
    <property type="match status" value="1"/>
</dbReference>
<comment type="similarity">
    <text evidence="2">Belongs to the glycosyl hydrolase 45 (cellulase K) family.</text>
</comment>
<evidence type="ECO:0000256" key="1">
    <source>
        <dbReference type="ARBA" id="ARBA00000966"/>
    </source>
</evidence>
<sequence length="187" mass="19772">MAGKTAVKTCAVDGKTTVDASVASGCNGGTTYMCASQQPMVVNSSLAYGFVAGNVNGHAMPDFCCACYELTFNDPKLANKKMIVQVTNTGSDLEKNHFDIQIPGGGVGIFNGCSTQYGTNADGWGARYGGISNESQCRNLPAELQAGCHFRFKWFANADNPSMSFKRVRCPAKIVAASGCQRADDPK</sequence>
<keyword evidence="6" id="KW-0119">Carbohydrate metabolism</keyword>
<dbReference type="PANTHER" id="PTHR39730:SF1">
    <property type="entry name" value="ENDOGLUCANASE 1"/>
    <property type="match status" value="1"/>
</dbReference>
<dbReference type="InterPro" id="IPR052288">
    <property type="entry name" value="GH45_Enzymes"/>
</dbReference>
<keyword evidence="8" id="KW-0624">Polysaccharide degradation</keyword>
<keyword evidence="11" id="KW-1185">Reference proteome</keyword>
<evidence type="ECO:0000256" key="2">
    <source>
        <dbReference type="ARBA" id="ARBA00007793"/>
    </source>
</evidence>
<dbReference type="SUPFAM" id="SSF50685">
    <property type="entry name" value="Barwin-like endoglucanases"/>
    <property type="match status" value="1"/>
</dbReference>
<evidence type="ECO:0000259" key="9">
    <source>
        <dbReference type="Pfam" id="PF02015"/>
    </source>
</evidence>
<keyword evidence="7" id="KW-0326">Glycosidase</keyword>
<name>A0ABQ7SCJ7_9ACAR</name>
<dbReference type="EC" id="3.2.1.4" evidence="3"/>
<accession>A0ABQ7SCJ7</accession>
<evidence type="ECO:0000256" key="7">
    <source>
        <dbReference type="ARBA" id="ARBA00023295"/>
    </source>
</evidence>
<feature type="non-terminal residue" evidence="10">
    <location>
        <position position="1"/>
    </location>
</feature>
<protein>
    <recommendedName>
        <fullName evidence="3">cellulase</fullName>
        <ecNumber evidence="3">3.2.1.4</ecNumber>
    </recommendedName>
</protein>
<dbReference type="Gene3D" id="2.40.40.10">
    <property type="entry name" value="RlpA-like domain"/>
    <property type="match status" value="1"/>
</dbReference>
<feature type="domain" description="Glycosyl hydrolases family 45 active site" evidence="9">
    <location>
        <begin position="5"/>
        <end position="181"/>
    </location>
</feature>
<reference evidence="10 11" key="1">
    <citation type="submission" date="2020-10" db="EMBL/GenBank/DDBJ databases">
        <authorList>
            <person name="Klimov P.B."/>
            <person name="Dyachkov S.M."/>
            <person name="Chetverikov P.E."/>
        </authorList>
    </citation>
    <scope>NUCLEOTIDE SEQUENCE [LARGE SCALE GENOMIC DNA]</scope>
    <source>
        <strain evidence="10">BMOC 18-1129-001#AD2665</strain>
        <tissue evidence="10">Entire mites</tissue>
    </source>
</reference>
<gene>
    <name evidence="10" type="ORF">GZH46_00292</name>
</gene>
<evidence type="ECO:0000256" key="8">
    <source>
        <dbReference type="ARBA" id="ARBA00023326"/>
    </source>
</evidence>
<evidence type="ECO:0000256" key="3">
    <source>
        <dbReference type="ARBA" id="ARBA00012601"/>
    </source>
</evidence>
<dbReference type="Proteomes" id="UP000825002">
    <property type="component" value="Unassembled WGS sequence"/>
</dbReference>
<dbReference type="EMBL" id="JAIFTH010000026">
    <property type="protein sequence ID" value="KAG9511144.1"/>
    <property type="molecule type" value="Genomic_DNA"/>
</dbReference>
<evidence type="ECO:0000256" key="4">
    <source>
        <dbReference type="ARBA" id="ARBA00022801"/>
    </source>
</evidence>
<evidence type="ECO:0000256" key="5">
    <source>
        <dbReference type="ARBA" id="ARBA00023001"/>
    </source>
</evidence>
<evidence type="ECO:0000313" key="11">
    <source>
        <dbReference type="Proteomes" id="UP000825002"/>
    </source>
</evidence>
<evidence type="ECO:0000313" key="10">
    <source>
        <dbReference type="EMBL" id="KAG9511144.1"/>
    </source>
</evidence>
<dbReference type="PANTHER" id="PTHR39730">
    <property type="entry name" value="ENDOGLUCANASE 1"/>
    <property type="match status" value="1"/>
</dbReference>
<comment type="catalytic activity">
    <reaction evidence="1">
        <text>Endohydrolysis of (1-&gt;4)-beta-D-glucosidic linkages in cellulose, lichenin and cereal beta-D-glucans.</text>
        <dbReference type="EC" id="3.2.1.4"/>
    </reaction>
</comment>
<dbReference type="InterPro" id="IPR036908">
    <property type="entry name" value="RlpA-like_sf"/>
</dbReference>
<comment type="caution">
    <text evidence="10">The sequence shown here is derived from an EMBL/GenBank/DDBJ whole genome shotgun (WGS) entry which is preliminary data.</text>
</comment>
<keyword evidence="5" id="KW-0136">Cellulose degradation</keyword>
<dbReference type="InterPro" id="IPR000334">
    <property type="entry name" value="Glyco_hydro_45"/>
</dbReference>